<sequence>MVILIASIVVFIASLVALTILIRIRWNDNKKSSGWGKKGFYLLPLSLLSFLILIFGMFSKVNANEVGIIYHDKYGILDEVKYEGFQRKSIFEHITTISTTNKTKFLEVYAQTKDSINAQFEITITYKVESKNAGKFYKAVGDKKISDEQLNTLIKESLQSISTAYDIFQIMGGELDEVRSKVADSLEIKLNERYHITLVSLSIDDVDAGARVESIIQEKAEAIQKIEIAERDQQRATIEAQTELLRAKNKAEVDIAIAKGKAEADELLNAVAVNAILKMYNSQFETEALKADFEDNNKGGYLKIQEVGEIVVKQLYYDVWDGKLPTVVTDGSGIIIQP</sequence>
<dbReference type="InterPro" id="IPR036013">
    <property type="entry name" value="Band_7/SPFH_dom_sf"/>
</dbReference>
<reference evidence="4 5" key="1">
    <citation type="submission" date="2019-01" db="EMBL/GenBank/DDBJ databases">
        <authorList>
            <consortium name="Pathogen Informatics"/>
        </authorList>
    </citation>
    <scope>NUCLEOTIDE SEQUENCE [LARGE SCALE GENOMIC DNA]</scope>
    <source>
        <strain evidence="4 5">NCTC10138</strain>
    </source>
</reference>
<dbReference type="RefSeq" id="WP_026390895.1">
    <property type="nucleotide sequence ID" value="NZ_LR215048.1"/>
</dbReference>
<gene>
    <name evidence="4" type="ORF">NCTC10138_00617</name>
</gene>
<evidence type="ECO:0000313" key="4">
    <source>
        <dbReference type="EMBL" id="VEU80257.1"/>
    </source>
</evidence>
<dbReference type="Pfam" id="PF01145">
    <property type="entry name" value="Band_7"/>
    <property type="match status" value="1"/>
</dbReference>
<dbReference type="Proteomes" id="UP000289841">
    <property type="component" value="Chromosome"/>
</dbReference>
<dbReference type="KEGG" id="aaxa:NCTC10138_00617"/>
<accession>A0A449BCW6</accession>
<feature type="domain" description="Band 7" evidence="3">
    <location>
        <begin position="60"/>
        <end position="236"/>
    </location>
</feature>
<keyword evidence="2" id="KW-0812">Transmembrane</keyword>
<evidence type="ECO:0000256" key="1">
    <source>
        <dbReference type="SAM" id="Coils"/>
    </source>
</evidence>
<dbReference type="STRING" id="1278311.GCA_000428705_01463"/>
<evidence type="ECO:0000256" key="2">
    <source>
        <dbReference type="SAM" id="Phobius"/>
    </source>
</evidence>
<dbReference type="PANTHER" id="PTHR42911">
    <property type="entry name" value="MODULATOR OF FTSH PROTEASE HFLC"/>
    <property type="match status" value="1"/>
</dbReference>
<feature type="coiled-coil region" evidence="1">
    <location>
        <begin position="212"/>
        <end position="239"/>
    </location>
</feature>
<keyword evidence="5" id="KW-1185">Reference proteome</keyword>
<evidence type="ECO:0000313" key="5">
    <source>
        <dbReference type="Proteomes" id="UP000289841"/>
    </source>
</evidence>
<keyword evidence="2" id="KW-1133">Transmembrane helix</keyword>
<evidence type="ECO:0000259" key="3">
    <source>
        <dbReference type="Pfam" id="PF01145"/>
    </source>
</evidence>
<dbReference type="PANTHER" id="PTHR42911:SF2">
    <property type="entry name" value="PROHIBITIN FAMILY PROTEIN"/>
    <property type="match status" value="1"/>
</dbReference>
<organism evidence="4 5">
    <name type="scientific">Haploplasma axanthum</name>
    <name type="common">Acholeplasma axanthum</name>
    <dbReference type="NCBI Taxonomy" id="29552"/>
    <lineage>
        <taxon>Bacteria</taxon>
        <taxon>Bacillati</taxon>
        <taxon>Mycoplasmatota</taxon>
        <taxon>Mollicutes</taxon>
        <taxon>Acholeplasmatales</taxon>
        <taxon>Acholeplasmataceae</taxon>
        <taxon>Haploplasma</taxon>
    </lineage>
</organism>
<protein>
    <submittedName>
        <fullName evidence="4">SPFH domain / Band 7 family</fullName>
    </submittedName>
</protein>
<dbReference type="AlphaFoldDB" id="A0A449BCW6"/>
<dbReference type="EMBL" id="LR215048">
    <property type="protein sequence ID" value="VEU80257.1"/>
    <property type="molecule type" value="Genomic_DNA"/>
</dbReference>
<proteinExistence type="predicted"/>
<keyword evidence="2" id="KW-0472">Membrane</keyword>
<name>A0A449BCW6_HAPAX</name>
<dbReference type="Gene3D" id="3.30.479.30">
    <property type="entry name" value="Band 7 domain"/>
    <property type="match status" value="1"/>
</dbReference>
<keyword evidence="1" id="KW-0175">Coiled coil</keyword>
<dbReference type="InterPro" id="IPR001107">
    <property type="entry name" value="Band_7"/>
</dbReference>
<feature type="transmembrane region" description="Helical" evidence="2">
    <location>
        <begin position="38"/>
        <end position="58"/>
    </location>
</feature>
<feature type="transmembrane region" description="Helical" evidence="2">
    <location>
        <begin position="6"/>
        <end position="26"/>
    </location>
</feature>